<reference evidence="3" key="1">
    <citation type="journal article" date="2020" name="Nat. Commun.">
        <title>Large-scale genome sequencing of mycorrhizal fungi provides insights into the early evolution of symbiotic traits.</title>
        <authorList>
            <person name="Miyauchi S."/>
            <person name="Kiss E."/>
            <person name="Kuo A."/>
            <person name="Drula E."/>
            <person name="Kohler A."/>
            <person name="Sanchez-Garcia M."/>
            <person name="Morin E."/>
            <person name="Andreopoulos B."/>
            <person name="Barry K.W."/>
            <person name="Bonito G."/>
            <person name="Buee M."/>
            <person name="Carver A."/>
            <person name="Chen C."/>
            <person name="Cichocki N."/>
            <person name="Clum A."/>
            <person name="Culley D."/>
            <person name="Crous P.W."/>
            <person name="Fauchery L."/>
            <person name="Girlanda M."/>
            <person name="Hayes R.D."/>
            <person name="Keri Z."/>
            <person name="LaButti K."/>
            <person name="Lipzen A."/>
            <person name="Lombard V."/>
            <person name="Magnuson J."/>
            <person name="Maillard F."/>
            <person name="Murat C."/>
            <person name="Nolan M."/>
            <person name="Ohm R.A."/>
            <person name="Pangilinan J."/>
            <person name="Pereira M.F."/>
            <person name="Perotto S."/>
            <person name="Peter M."/>
            <person name="Pfister S."/>
            <person name="Riley R."/>
            <person name="Sitrit Y."/>
            <person name="Stielow J.B."/>
            <person name="Szollosi G."/>
            <person name="Zifcakova L."/>
            <person name="Stursova M."/>
            <person name="Spatafora J.W."/>
            <person name="Tedersoo L."/>
            <person name="Vaario L.M."/>
            <person name="Yamada A."/>
            <person name="Yan M."/>
            <person name="Wang P."/>
            <person name="Xu J."/>
            <person name="Bruns T."/>
            <person name="Baldrian P."/>
            <person name="Vilgalys R."/>
            <person name="Dunand C."/>
            <person name="Henrissat B."/>
            <person name="Grigoriev I.V."/>
            <person name="Hibbett D."/>
            <person name="Nagy L.G."/>
            <person name="Martin F.M."/>
        </authorList>
    </citation>
    <scope>NUCLEOTIDE SEQUENCE</scope>
    <source>
        <strain evidence="3">UP504</strain>
    </source>
</reference>
<comment type="similarity">
    <text evidence="1">Belongs to the RRP15 family.</text>
</comment>
<sequence>MSPAAKKVKLATSRSLKNGNDLKGKGKAIDYVPSHNADDADAEDHTSEGSASDAISESSSDQEVSEESTDTETEIALSHQPTKSKQTLKRKRRAIQPLSFGKALTSLLETDIPSSKSAGSSAVKSRGAHLLALNPSIARKQNDERLEKKARKQLAGEKKEHEHVSRVRDVIGGWGGESERGLRKVAQRGVVKLFNVIQQAQSATQTNAEQATHRGTGKPKLPAPSADGFAAGERRKSKSKDNLIGRAKTVALGQEDFLQSIRAGGIVSKV</sequence>
<dbReference type="GO" id="GO:0000470">
    <property type="term" value="P:maturation of LSU-rRNA"/>
    <property type="evidence" value="ECO:0007669"/>
    <property type="project" value="TreeGrafter"/>
</dbReference>
<dbReference type="AlphaFoldDB" id="A0A9P6BAR4"/>
<dbReference type="Pfam" id="PF07890">
    <property type="entry name" value="Rrp15p"/>
    <property type="match status" value="1"/>
</dbReference>
<name>A0A9P6BAR4_9AGAM</name>
<feature type="region of interest" description="Disordered" evidence="2">
    <location>
        <begin position="1"/>
        <end position="95"/>
    </location>
</feature>
<organism evidence="3 4">
    <name type="scientific">Hydnum rufescens UP504</name>
    <dbReference type="NCBI Taxonomy" id="1448309"/>
    <lineage>
        <taxon>Eukaryota</taxon>
        <taxon>Fungi</taxon>
        <taxon>Dikarya</taxon>
        <taxon>Basidiomycota</taxon>
        <taxon>Agaricomycotina</taxon>
        <taxon>Agaricomycetes</taxon>
        <taxon>Cantharellales</taxon>
        <taxon>Hydnaceae</taxon>
        <taxon>Hydnum</taxon>
    </lineage>
</organism>
<dbReference type="OrthoDB" id="20949at2759"/>
<dbReference type="EMBL" id="MU128911">
    <property type="protein sequence ID" value="KAF9520652.1"/>
    <property type="molecule type" value="Genomic_DNA"/>
</dbReference>
<dbReference type="PANTHER" id="PTHR13245:SF14">
    <property type="entry name" value="RRP15-LIKE PROTEIN"/>
    <property type="match status" value="1"/>
</dbReference>
<evidence type="ECO:0000313" key="3">
    <source>
        <dbReference type="EMBL" id="KAF9520652.1"/>
    </source>
</evidence>
<dbReference type="InterPro" id="IPR012459">
    <property type="entry name" value="Rrp15"/>
</dbReference>
<evidence type="ECO:0000256" key="1">
    <source>
        <dbReference type="ARBA" id="ARBA00007462"/>
    </source>
</evidence>
<gene>
    <name evidence="3" type="ORF">BS47DRAFT_1323726</name>
</gene>
<evidence type="ECO:0008006" key="5">
    <source>
        <dbReference type="Google" id="ProtNLM"/>
    </source>
</evidence>
<feature type="compositionally biased region" description="Low complexity" evidence="2">
    <location>
        <begin position="48"/>
        <end position="62"/>
    </location>
</feature>
<feature type="region of interest" description="Disordered" evidence="2">
    <location>
        <begin position="110"/>
        <end position="164"/>
    </location>
</feature>
<feature type="compositionally biased region" description="Basic and acidic residues" evidence="2">
    <location>
        <begin position="154"/>
        <end position="164"/>
    </location>
</feature>
<dbReference type="Proteomes" id="UP000886523">
    <property type="component" value="Unassembled WGS sequence"/>
</dbReference>
<comment type="caution">
    <text evidence="3">The sequence shown here is derived from an EMBL/GenBank/DDBJ whole genome shotgun (WGS) entry which is preliminary data.</text>
</comment>
<dbReference type="PANTHER" id="PTHR13245">
    <property type="entry name" value="RRP15-LIKE PROTEIN"/>
    <property type="match status" value="1"/>
</dbReference>
<feature type="compositionally biased region" description="Low complexity" evidence="2">
    <location>
        <begin position="114"/>
        <end position="125"/>
    </location>
</feature>
<evidence type="ECO:0000313" key="4">
    <source>
        <dbReference type="Proteomes" id="UP000886523"/>
    </source>
</evidence>
<feature type="region of interest" description="Disordered" evidence="2">
    <location>
        <begin position="204"/>
        <end position="245"/>
    </location>
</feature>
<dbReference type="GO" id="GO:0030687">
    <property type="term" value="C:preribosome, large subunit precursor"/>
    <property type="evidence" value="ECO:0007669"/>
    <property type="project" value="TreeGrafter"/>
</dbReference>
<dbReference type="GO" id="GO:0000460">
    <property type="term" value="P:maturation of 5.8S rRNA"/>
    <property type="evidence" value="ECO:0007669"/>
    <property type="project" value="TreeGrafter"/>
</dbReference>
<protein>
    <recommendedName>
        <fullName evidence="5">Rrp15p-domain-containing protein</fullName>
    </recommendedName>
</protein>
<evidence type="ECO:0000256" key="2">
    <source>
        <dbReference type="SAM" id="MobiDB-lite"/>
    </source>
</evidence>
<keyword evidence="4" id="KW-1185">Reference proteome</keyword>
<accession>A0A9P6BAR4</accession>
<proteinExistence type="inferred from homology"/>
<feature type="compositionally biased region" description="Acidic residues" evidence="2">
    <location>
        <begin position="63"/>
        <end position="73"/>
    </location>
</feature>